<evidence type="ECO:0000313" key="3">
    <source>
        <dbReference type="Proteomes" id="UP000290439"/>
    </source>
</evidence>
<evidence type="ECO:0000313" key="2">
    <source>
        <dbReference type="EMBL" id="VFA99768.1"/>
    </source>
</evidence>
<dbReference type="AlphaFoldDB" id="A0A4U8WD60"/>
<name>A0A4U8WD60_9NOCA</name>
<protein>
    <submittedName>
        <fullName evidence="2">Uncharacterized protein</fullName>
    </submittedName>
</protein>
<proteinExistence type="predicted"/>
<dbReference type="Proteomes" id="UP000290439">
    <property type="component" value="Chromosome"/>
</dbReference>
<accession>A0A4U8WD60</accession>
<reference evidence="2 3" key="1">
    <citation type="submission" date="2019-02" db="EMBL/GenBank/DDBJ databases">
        <authorList>
            <consortium name="Pathogen Informatics"/>
        </authorList>
    </citation>
    <scope>NUCLEOTIDE SEQUENCE [LARGE SCALE GENOMIC DNA]</scope>
    <source>
        <strain evidence="2 3">3012STDY6756504</strain>
    </source>
</reference>
<organism evidence="2 3">
    <name type="scientific">Nocardia cyriacigeorgica</name>
    <dbReference type="NCBI Taxonomy" id="135487"/>
    <lineage>
        <taxon>Bacteria</taxon>
        <taxon>Bacillati</taxon>
        <taxon>Actinomycetota</taxon>
        <taxon>Actinomycetes</taxon>
        <taxon>Mycobacteriales</taxon>
        <taxon>Nocardiaceae</taxon>
        <taxon>Nocardia</taxon>
    </lineage>
</organism>
<sequence length="67" mass="6758">MPDSAEYEQIAAVSAHGVAPAAPEEVSAALAGLTFAQPDWRAVRWDTEDGTATPGSRSGADTGGSQA</sequence>
<feature type="region of interest" description="Disordered" evidence="1">
    <location>
        <begin position="46"/>
        <end position="67"/>
    </location>
</feature>
<dbReference type="EMBL" id="LR215973">
    <property type="protein sequence ID" value="VFA99768.1"/>
    <property type="molecule type" value="Genomic_DNA"/>
</dbReference>
<gene>
    <name evidence="2" type="ORF">NCTC10797_03555</name>
</gene>
<evidence type="ECO:0000256" key="1">
    <source>
        <dbReference type="SAM" id="MobiDB-lite"/>
    </source>
</evidence>